<organism evidence="2 3">
    <name type="scientific">Parelaphostrongylus tenuis</name>
    <name type="common">Meningeal worm</name>
    <dbReference type="NCBI Taxonomy" id="148309"/>
    <lineage>
        <taxon>Eukaryota</taxon>
        <taxon>Metazoa</taxon>
        <taxon>Ecdysozoa</taxon>
        <taxon>Nematoda</taxon>
        <taxon>Chromadorea</taxon>
        <taxon>Rhabditida</taxon>
        <taxon>Rhabditina</taxon>
        <taxon>Rhabditomorpha</taxon>
        <taxon>Strongyloidea</taxon>
        <taxon>Metastrongylidae</taxon>
        <taxon>Parelaphostrongylus</taxon>
    </lineage>
</organism>
<dbReference type="EMBL" id="JAHQIW010000297">
    <property type="protein sequence ID" value="KAJ1347259.1"/>
    <property type="molecule type" value="Genomic_DNA"/>
</dbReference>
<accession>A0AAD5QF68</accession>
<evidence type="ECO:0000313" key="3">
    <source>
        <dbReference type="Proteomes" id="UP001196413"/>
    </source>
</evidence>
<dbReference type="Proteomes" id="UP001196413">
    <property type="component" value="Unassembled WGS sequence"/>
</dbReference>
<name>A0AAD5QF68_PARTN</name>
<evidence type="ECO:0000313" key="2">
    <source>
        <dbReference type="EMBL" id="KAJ1347259.1"/>
    </source>
</evidence>
<comment type="caution">
    <text evidence="2">The sequence shown here is derived from an EMBL/GenBank/DDBJ whole genome shotgun (WGS) entry which is preliminary data.</text>
</comment>
<reference evidence="2" key="1">
    <citation type="submission" date="2021-06" db="EMBL/GenBank/DDBJ databases">
        <title>Parelaphostrongylus tenuis whole genome reference sequence.</title>
        <authorList>
            <person name="Garwood T.J."/>
            <person name="Larsen P.A."/>
            <person name="Fountain-Jones N.M."/>
            <person name="Garbe J.R."/>
            <person name="Macchietto M.G."/>
            <person name="Kania S.A."/>
            <person name="Gerhold R.W."/>
            <person name="Richards J.E."/>
            <person name="Wolf T.M."/>
        </authorList>
    </citation>
    <scope>NUCLEOTIDE SEQUENCE</scope>
    <source>
        <strain evidence="2">MNPRO001-30</strain>
        <tissue evidence="2">Meninges</tissue>
    </source>
</reference>
<sequence>MAKAASTTPTTPSSSSSSSSSPCTPFCLLWHPPALLGQRKVQKKAYKTEWKVGRLYLDTGNDKVKILETKWSTAVFAMFS</sequence>
<keyword evidence="3" id="KW-1185">Reference proteome</keyword>
<protein>
    <submittedName>
        <fullName evidence="2">Uncharacterized protein</fullName>
    </submittedName>
</protein>
<proteinExistence type="predicted"/>
<evidence type="ECO:0000256" key="1">
    <source>
        <dbReference type="SAM" id="MobiDB-lite"/>
    </source>
</evidence>
<gene>
    <name evidence="2" type="ORF">KIN20_002280</name>
</gene>
<dbReference type="AlphaFoldDB" id="A0AAD5QF68"/>
<feature type="region of interest" description="Disordered" evidence="1">
    <location>
        <begin position="1"/>
        <end position="23"/>
    </location>
</feature>